<organism evidence="1 2">
    <name type="scientific">Chondromyces crocatus</name>
    <dbReference type="NCBI Taxonomy" id="52"/>
    <lineage>
        <taxon>Bacteria</taxon>
        <taxon>Pseudomonadati</taxon>
        <taxon>Myxococcota</taxon>
        <taxon>Polyangia</taxon>
        <taxon>Polyangiales</taxon>
        <taxon>Polyangiaceae</taxon>
        <taxon>Chondromyces</taxon>
    </lineage>
</organism>
<dbReference type="PATRIC" id="fig|52.7.peg.3242"/>
<evidence type="ECO:0000313" key="1">
    <source>
        <dbReference type="EMBL" id="AKT38801.1"/>
    </source>
</evidence>
<dbReference type="STRING" id="52.CMC5_029470"/>
<dbReference type="Proteomes" id="UP000067626">
    <property type="component" value="Chromosome"/>
</dbReference>
<proteinExistence type="predicted"/>
<keyword evidence="2" id="KW-1185">Reference proteome</keyword>
<dbReference type="KEGG" id="ccro:CMC5_029470"/>
<sequence>MKAWWTRQPLIGRRARDGKPGIEIEPCRDGCFYPRPELNIDPTNAIVRLSQEGQGIPLRASLSTGCNGDLSTRSVKARWDVVFPRVAGEGEGTAIDVEYSVIQPDPTHECLEGLGLAGMLIVESVTLTRDPAGDPETAEQTETAAQLPLLVRGTITATYEEEGQTYETRTDVYVCTNNRCDPKKTMIVYGPDGEYWFIDMSTKNQWSFASMESGPAEVGVLAHHGTVVSWVEPPAPRGVPSYFVTCFVLNMKALSQTIPAAHSGPDGD</sequence>
<dbReference type="AlphaFoldDB" id="A0A0K1ED46"/>
<evidence type="ECO:0000313" key="2">
    <source>
        <dbReference type="Proteomes" id="UP000067626"/>
    </source>
</evidence>
<gene>
    <name evidence="1" type="ORF">CMC5_029470</name>
</gene>
<reference evidence="1 2" key="1">
    <citation type="submission" date="2015-07" db="EMBL/GenBank/DDBJ databases">
        <title>Genome analysis of myxobacterium Chondromyces crocatus Cm c5 reveals a high potential for natural compound synthesis and the genetic basis for the loss of fruiting body formation.</title>
        <authorList>
            <person name="Zaburannyi N."/>
            <person name="Bunk B."/>
            <person name="Maier J."/>
            <person name="Overmann J."/>
            <person name="Mueller R."/>
        </authorList>
    </citation>
    <scope>NUCLEOTIDE SEQUENCE [LARGE SCALE GENOMIC DNA]</scope>
    <source>
        <strain evidence="1 2">Cm c5</strain>
    </source>
</reference>
<dbReference type="EMBL" id="CP012159">
    <property type="protein sequence ID" value="AKT38801.1"/>
    <property type="molecule type" value="Genomic_DNA"/>
</dbReference>
<protein>
    <submittedName>
        <fullName evidence="1">Uncharacterized protein</fullName>
    </submittedName>
</protein>
<name>A0A0K1ED46_CHOCO</name>
<accession>A0A0K1ED46</accession>